<dbReference type="EMBL" id="FLRE01000163">
    <property type="protein sequence ID" value="SBT42119.1"/>
    <property type="molecule type" value="Genomic_DNA"/>
</dbReference>
<sequence>MEFRGSNYFRFRLALSLISGKAITIKSIRENKKGNPNGKEENEREPTEGLHEYEAKLLRLIDKLCDDTIIKINEDGNELYFKPGFLIGNVKDEVRIGDLNISFHCGKERSITYFLEFLLMIVPFFKNPVKLLLKGITDDCIDTTVYTCKMVSENFFKNFLKVNENFLNITILKRGIKSDCSGEVLFFMNNLKMINSFDMYNAGFVNKITGSIISNKLSPVFRNKLMNFAKKNLYNFTPYINIEIEKENNSNNNNHNNNNNLENNFISFSLFAHTQNRCIYGTDLCIDKIFFQRVKDLLSTQSSGYRPPVHRTPGKVSSTQGVGRREEGWGEAGWEIDQEETDEGEITDEEEADKEEPDEEEADEDEADEEEADEEEADEEEADEEEADEEEADEEEADEEEADEEEADEEEADEDEADEVNEYRYDKANGPPKAGASTIAAPRMEKSFMQNSDVSNKKSVLHDADIYERLGFFISLKMMNEIKGLSSVDTNYQWLPLIYMALANDTAVSKISLTVLKPYAIALIRLLRDFFNVVFDIKKVEKSQVDYSYVIECVGIGYLYPIWLHSVTRLNDLRSVPPGVLTPTCLYMLVLFV</sequence>
<accession>A0A1A8ZE92</accession>
<dbReference type="PANTHER" id="PTHR11096">
    <property type="entry name" value="RNA 3' TERMINAL PHOSPHATE CYCLASE"/>
    <property type="match status" value="1"/>
</dbReference>
<dbReference type="InterPro" id="IPR023797">
    <property type="entry name" value="RNA3'_phos_cyclase_dom"/>
</dbReference>
<evidence type="ECO:0000313" key="4">
    <source>
        <dbReference type="EMBL" id="SBT42119.1"/>
    </source>
</evidence>
<dbReference type="InterPro" id="IPR013792">
    <property type="entry name" value="RNA3'P_cycl/enolpyr_Trfase_a/b"/>
</dbReference>
<reference evidence="5 6" key="1">
    <citation type="submission" date="2016-05" db="EMBL/GenBank/DDBJ databases">
        <authorList>
            <person name="Naeem Raeece"/>
        </authorList>
    </citation>
    <scope>NUCLEOTIDE SEQUENCE [LARGE SCALE GENOMIC DNA]</scope>
</reference>
<evidence type="ECO:0000313" key="3">
    <source>
        <dbReference type="EMBL" id="SBT41716.1"/>
    </source>
</evidence>
<dbReference type="Pfam" id="PF01137">
    <property type="entry name" value="RTC"/>
    <property type="match status" value="1"/>
</dbReference>
<dbReference type="GO" id="GO:0000479">
    <property type="term" value="P:endonucleolytic cleavage of tricistronic rRNA transcript (SSU-rRNA, 5.8S rRNA, LSU-rRNA)"/>
    <property type="evidence" value="ECO:0007669"/>
    <property type="project" value="TreeGrafter"/>
</dbReference>
<feature type="region of interest" description="Disordered" evidence="1">
    <location>
        <begin position="29"/>
        <end position="48"/>
    </location>
</feature>
<evidence type="ECO:0000313" key="5">
    <source>
        <dbReference type="Proteomes" id="UP000078550"/>
    </source>
</evidence>
<organism evidence="4 5">
    <name type="scientific">Plasmodium ovale wallikeri</name>
    <dbReference type="NCBI Taxonomy" id="864142"/>
    <lineage>
        <taxon>Eukaryota</taxon>
        <taxon>Sar</taxon>
        <taxon>Alveolata</taxon>
        <taxon>Apicomplexa</taxon>
        <taxon>Aconoidasida</taxon>
        <taxon>Haemosporida</taxon>
        <taxon>Plasmodiidae</taxon>
        <taxon>Plasmodium</taxon>
        <taxon>Plasmodium (Plasmodium)</taxon>
    </lineage>
</organism>
<dbReference type="AlphaFoldDB" id="A0A1A8ZE92"/>
<evidence type="ECO:0000256" key="1">
    <source>
        <dbReference type="SAM" id="MobiDB-lite"/>
    </source>
</evidence>
<dbReference type="InterPro" id="IPR037136">
    <property type="entry name" value="RNA3'_phos_cyclase_dom_sf"/>
</dbReference>
<dbReference type="GO" id="GO:0004521">
    <property type="term" value="F:RNA endonuclease activity"/>
    <property type="evidence" value="ECO:0007669"/>
    <property type="project" value="TreeGrafter"/>
</dbReference>
<gene>
    <name evidence="3" type="ORF">POVWA1_044590</name>
    <name evidence="4" type="ORF">POVWA2_043180</name>
</gene>
<proteinExistence type="predicted"/>
<feature type="domain" description="RNA 3'-terminal phosphate cyclase" evidence="2">
    <location>
        <begin position="2"/>
        <end position="537"/>
    </location>
</feature>
<dbReference type="Gene3D" id="3.30.360.20">
    <property type="entry name" value="RNA 3'-terminal phosphate cyclase, insert domain"/>
    <property type="match status" value="1"/>
</dbReference>
<dbReference type="InterPro" id="IPR036553">
    <property type="entry name" value="RPTC_insert"/>
</dbReference>
<feature type="compositionally biased region" description="Acidic residues" evidence="1">
    <location>
        <begin position="334"/>
        <end position="420"/>
    </location>
</feature>
<name>A0A1A8ZE92_PLAOA</name>
<protein>
    <submittedName>
        <fullName evidence="4">RNA 3'-terminal phosphate cyclase-like protein, putative</fullName>
    </submittedName>
</protein>
<evidence type="ECO:0000313" key="6">
    <source>
        <dbReference type="Proteomes" id="UP000078555"/>
    </source>
</evidence>
<feature type="region of interest" description="Disordered" evidence="1">
    <location>
        <begin position="301"/>
        <end position="438"/>
    </location>
</feature>
<dbReference type="PANTHER" id="PTHR11096:SF1">
    <property type="entry name" value="RNA 3'-TERMINAL PHOSPHATE CYCLASE-LIKE PROTEIN"/>
    <property type="match status" value="1"/>
</dbReference>
<dbReference type="InterPro" id="IPR000228">
    <property type="entry name" value="RNA3'_term_phos_cyc"/>
</dbReference>
<dbReference type="Proteomes" id="UP000078555">
    <property type="component" value="Unassembled WGS sequence"/>
</dbReference>
<dbReference type="GO" id="GO:0005730">
    <property type="term" value="C:nucleolus"/>
    <property type="evidence" value="ECO:0007669"/>
    <property type="project" value="TreeGrafter"/>
</dbReference>
<dbReference type="EMBL" id="FLRD01000120">
    <property type="protein sequence ID" value="SBT41716.1"/>
    <property type="molecule type" value="Genomic_DNA"/>
</dbReference>
<reference evidence="4" key="2">
    <citation type="submission" date="2016-05" db="EMBL/GenBank/DDBJ databases">
        <authorList>
            <person name="Lavstsen T."/>
            <person name="Jespersen J.S."/>
        </authorList>
    </citation>
    <scope>NUCLEOTIDE SEQUENCE [LARGE SCALE GENOMIC DNA]</scope>
</reference>
<dbReference type="SUPFAM" id="SSF55205">
    <property type="entry name" value="EPT/RTPC-like"/>
    <property type="match status" value="1"/>
</dbReference>
<keyword evidence="6" id="KW-1185">Reference proteome</keyword>
<dbReference type="Proteomes" id="UP000078550">
    <property type="component" value="Unassembled WGS sequence"/>
</dbReference>
<evidence type="ECO:0000259" key="2">
    <source>
        <dbReference type="Pfam" id="PF01137"/>
    </source>
</evidence>
<dbReference type="Gene3D" id="3.65.10.20">
    <property type="entry name" value="RNA 3'-terminal phosphate cyclase domain"/>
    <property type="match status" value="2"/>
</dbReference>